<dbReference type="PANTHER" id="PTHR10903:SF148">
    <property type="entry name" value="LEUCINE-RICH REPEAT-CONTAINING PROTEIN DDB_G0290503"/>
    <property type="match status" value="1"/>
</dbReference>
<feature type="region of interest" description="Disordered" evidence="5">
    <location>
        <begin position="1834"/>
        <end position="1853"/>
    </location>
</feature>
<feature type="region of interest" description="Disordered" evidence="5">
    <location>
        <begin position="965"/>
        <end position="1008"/>
    </location>
</feature>
<protein>
    <recommendedName>
        <fullName evidence="6">AIG1-type G domain-containing protein</fullName>
    </recommendedName>
</protein>
<keyword evidence="4" id="KW-0175">Coiled coil</keyword>
<feature type="coiled-coil region" evidence="4">
    <location>
        <begin position="1659"/>
        <end position="1728"/>
    </location>
</feature>
<dbReference type="FunFam" id="3.40.50.300:FF:002274">
    <property type="entry name" value="Si:dkeyp-69e1.8"/>
    <property type="match status" value="1"/>
</dbReference>
<dbReference type="InterPro" id="IPR006703">
    <property type="entry name" value="G_AIG1"/>
</dbReference>
<feature type="domain" description="AIG1-type G" evidence="6">
    <location>
        <begin position="313"/>
        <end position="516"/>
    </location>
</feature>
<dbReference type="PROSITE" id="PS51720">
    <property type="entry name" value="G_AIG1"/>
    <property type="match status" value="2"/>
</dbReference>
<feature type="region of interest" description="Disordered" evidence="5">
    <location>
        <begin position="1428"/>
        <end position="1450"/>
    </location>
</feature>
<sequence length="2062" mass="241325">MDTTDENCGPVIVTNGVYPVRCTEEVLLPFIIDESQQAAMDPRLPPDSHGVPSALPELRLVLLGRKGAGKSAAGNTILGAAGGFESGKPTEECVKRRADVAGRRVTVVDTPGWEWYYPLNSTPNWVRRETLRSVSLCPSGPHAVLLVVRSCASVTEDYISEIEEHLEPLGKGVWEHTMLLFTRGDELGLVSMEQRIVTSGPGLQRLLQKCGNRYHVVNNRGKGDGTQVRELIRKLEEMVEGKKGGSGHLEMENTALVGLEADGKRRARERRKKQRQMEAQMQRGTIKAALTSDGLQGSELDAHQSFSRAPRRLPEVRLVLLGERETGKSSAGNTILGETVFFQAGAVTEECVRQQAEVGMRLVTVVDTPGWEGGVAGATPERVKREIVSSVALCPPGPHALLLTLRVDTLVRAAHVREHLELLGDGVWRHTILLFTHGDQLREGVDIEQHVQGGGRDLQWLLDKCRGRYHVISSADGGGRGNGGSSEVTELLQKVEKTAAMNRCEAFSGLVQEVRDLSRLRNEKFNQRLKDIGDKMFRQEDELKNMREREMKRIRWFFDRKKKVKSPGKADVQREEEEEEDRRMGERKNDIGELEERMRWLTEDKEREIQDLSIENERIGAALNQSRGERHKATLDLELKEREIEELTERIDEQQLKLLDLERAVVEHEHERKQREDTVKAKKQEWMSEVKKLEENTELHEKEKAEWMEKVASLKAEMDEMKRRHDDVVEIKEQEKNRKMAEMEEKLKREMEIKLLEKDKEREEMREKASEEKQMTLDNAKQYEKDMQRKVEEIQLQHDKETERKMCETETEIKGLKLQHQEEMARKICEIEKMVETMKVQHQEEIDQRLKDNKEDVERVKQQHHNEIKDTQQEQLREIAELKEQFEKETEEQMQVKKREIAELKQRYRVQTEGKMLENEKEKERIHLDYKKDMTQKMQEREKEIEVLKLQHQEEMARKMKEMEELMDTRSAVHQEEINRTVKEKEEDVERAQQQYGDKIRDMEQERQREIQELKQQFAEETEKQLQERQREIRELEQKHAAQTEEKVLENEKEKEVMKDNHERYILQRVQERDGLIEELERQHMNEMRELMQESDQEKERLVMNLKEEMEHKLEEKEKETEEMKLNVRGMKEKLQQKEENEIDFRQDVEQRLEERERETEVIKAHSKELEQQLKDHLNHKKQVEQKLKEQERVIETLNQHIKDIDEILQRKDEERGESILNQKKEAEQRLQDREREMEETKLKLLNDTESKLREKETEIESVKQQADSRERRWREEQRKKNETGENELKRLLEIMDNNTKGIAQAQCLLAERDGEIDEAKKTCANYLEEIEELKESHKNQTASIMEMQQRHTEQERKKDVEIVEKLQEKEEELRLRDRENQREIVQLRLTIEQTKSELKELTDKMEKAMTSMIQEYEREIARRNESVESIAKERDRATSRSEEASEKYEGSRRRVEELLEQNEKMRKEAEHLEVKCEELKRESEEEVRKHLRGCEEQVQGILKERDVEVGGLKEDNNKLQVEIERMKEGQGEAERQLNEMRELTTKDEEFLKRENKVGEREQLLSRRGNELDAKETELVEKEVTLESKEEELGKWQASLEKQKKEQEDTDKHEQEVSMRAQHVEKREREVESLLGALEGRQKELNYHGQDLQEKVKGLKDHGQELKDREQYLRNEEQELLSWKSELQMQNERVNSTTQQLDEMGRNLALLKEELHTKERNLKVSLRKLGKWEQDLKEREEGLHKRERGDLENGQRDVDDNVGDHERDPFDQTAAVESSEDDLPLMYREVSERREKGRGRESDRVDKEREDQRMETASSAAERNNCHLETLKEIETAEGKEGRRGGGGETRRQKAKEVIQDFTFLSASQGHRSSNLAGSDLRVVVLGESWSSHCPVGVTLLCGEVSEPDASTFRPWRGQVAGRRLAVAEPLGLRWRDGPDPADAVQRTSVLDSVSWCRPGPHVVLLLMPAYLTCTQRYRRAVEEHVGLLGEGVWRRTLVLFTWGETLGESAEQHILRNGELTGLVERCGGRYHVLSSKRSDASIEGLLEKMEDVAALNSGEL</sequence>
<dbReference type="Pfam" id="PF04548">
    <property type="entry name" value="AIG1"/>
    <property type="match status" value="3"/>
</dbReference>
<feature type="region of interest" description="Disordered" evidence="5">
    <location>
        <begin position="567"/>
        <end position="589"/>
    </location>
</feature>
<feature type="compositionally biased region" description="Basic and acidic residues" evidence="5">
    <location>
        <begin position="1601"/>
        <end position="1627"/>
    </location>
</feature>
<evidence type="ECO:0000256" key="2">
    <source>
        <dbReference type="ARBA" id="ARBA00022741"/>
    </source>
</evidence>
<evidence type="ECO:0000259" key="6">
    <source>
        <dbReference type="PROSITE" id="PS51720"/>
    </source>
</evidence>
<feature type="compositionally biased region" description="Basic and acidic residues" evidence="5">
    <location>
        <begin position="1737"/>
        <end position="1770"/>
    </location>
</feature>
<accession>A0AAW1ERN7</accession>
<feature type="compositionally biased region" description="Basic and acidic residues" evidence="5">
    <location>
        <begin position="998"/>
        <end position="1008"/>
    </location>
</feature>
<dbReference type="SUPFAM" id="SSF52540">
    <property type="entry name" value="P-loop containing nucleoside triphosphate hydrolases"/>
    <property type="match status" value="2"/>
</dbReference>
<feature type="region of interest" description="Disordered" evidence="5">
    <location>
        <begin position="1737"/>
        <end position="1821"/>
    </location>
</feature>
<feature type="region of interest" description="Disordered" evidence="5">
    <location>
        <begin position="1219"/>
        <end position="1283"/>
    </location>
</feature>
<organism evidence="7 8">
    <name type="scientific">Zoarces viviparus</name>
    <name type="common">Viviparous eelpout</name>
    <name type="synonym">Blennius viviparus</name>
    <dbReference type="NCBI Taxonomy" id="48416"/>
    <lineage>
        <taxon>Eukaryota</taxon>
        <taxon>Metazoa</taxon>
        <taxon>Chordata</taxon>
        <taxon>Craniata</taxon>
        <taxon>Vertebrata</taxon>
        <taxon>Euteleostomi</taxon>
        <taxon>Actinopterygii</taxon>
        <taxon>Neopterygii</taxon>
        <taxon>Teleostei</taxon>
        <taxon>Neoteleostei</taxon>
        <taxon>Acanthomorphata</taxon>
        <taxon>Eupercaria</taxon>
        <taxon>Perciformes</taxon>
        <taxon>Cottioidei</taxon>
        <taxon>Zoarcales</taxon>
        <taxon>Zoarcidae</taxon>
        <taxon>Zoarcinae</taxon>
        <taxon>Zoarces</taxon>
    </lineage>
</organism>
<feature type="region of interest" description="Disordered" evidence="5">
    <location>
        <begin position="1527"/>
        <end position="1548"/>
    </location>
</feature>
<comment type="similarity">
    <text evidence="1">Belongs to the TRAFAC class TrmE-Era-EngA-EngB-Septin-like GTPase superfamily. AIG1/Toc34/Toc159-like paraseptin GTPase family. IAN subfamily.</text>
</comment>
<feature type="region of interest" description="Disordered" evidence="5">
    <location>
        <begin position="848"/>
        <end position="871"/>
    </location>
</feature>
<evidence type="ECO:0000256" key="1">
    <source>
        <dbReference type="ARBA" id="ARBA00008535"/>
    </source>
</evidence>
<keyword evidence="3" id="KW-0342">GTP-binding</keyword>
<comment type="caution">
    <text evidence="7">The sequence shown here is derived from an EMBL/GenBank/DDBJ whole genome shotgun (WGS) entry which is preliminary data.</text>
</comment>
<evidence type="ECO:0000256" key="5">
    <source>
        <dbReference type="SAM" id="MobiDB-lite"/>
    </source>
</evidence>
<dbReference type="InterPro" id="IPR045058">
    <property type="entry name" value="GIMA/IAN/Toc"/>
</dbReference>
<dbReference type="Gene3D" id="3.40.50.300">
    <property type="entry name" value="P-loop containing nucleotide triphosphate hydrolases"/>
    <property type="match status" value="3"/>
</dbReference>
<feature type="region of interest" description="Disordered" evidence="5">
    <location>
        <begin position="1586"/>
        <end position="1627"/>
    </location>
</feature>
<keyword evidence="8" id="KW-1185">Reference proteome</keyword>
<feature type="compositionally biased region" description="Basic and acidic residues" evidence="5">
    <location>
        <begin position="1789"/>
        <end position="1814"/>
    </location>
</feature>
<dbReference type="PANTHER" id="PTHR10903">
    <property type="entry name" value="GTPASE, IMAP FAMILY MEMBER-RELATED"/>
    <property type="match status" value="1"/>
</dbReference>
<feature type="region of interest" description="Disordered" evidence="5">
    <location>
        <begin position="1021"/>
        <end position="1057"/>
    </location>
</feature>
<feature type="compositionally biased region" description="Basic and acidic residues" evidence="5">
    <location>
        <begin position="965"/>
        <end position="991"/>
    </location>
</feature>
<dbReference type="Proteomes" id="UP001488805">
    <property type="component" value="Unassembled WGS sequence"/>
</dbReference>
<feature type="region of interest" description="Disordered" evidence="5">
    <location>
        <begin position="719"/>
        <end position="744"/>
    </location>
</feature>
<keyword evidence="2" id="KW-0547">Nucleotide-binding</keyword>
<evidence type="ECO:0000313" key="7">
    <source>
        <dbReference type="EMBL" id="KAK9524872.1"/>
    </source>
</evidence>
<dbReference type="EMBL" id="JBCEZU010000145">
    <property type="protein sequence ID" value="KAK9524872.1"/>
    <property type="molecule type" value="Genomic_DNA"/>
</dbReference>
<feature type="domain" description="AIG1-type G" evidence="6">
    <location>
        <begin position="55"/>
        <end position="257"/>
    </location>
</feature>
<gene>
    <name evidence="7" type="ORF">VZT92_017236</name>
</gene>
<evidence type="ECO:0000313" key="8">
    <source>
        <dbReference type="Proteomes" id="UP001488805"/>
    </source>
</evidence>
<name>A0AAW1ERN7_ZOAVI</name>
<dbReference type="GO" id="GO:0005525">
    <property type="term" value="F:GTP binding"/>
    <property type="evidence" value="ECO:0007669"/>
    <property type="project" value="UniProtKB-KW"/>
</dbReference>
<evidence type="ECO:0000256" key="4">
    <source>
        <dbReference type="SAM" id="Coils"/>
    </source>
</evidence>
<feature type="region of interest" description="Disordered" evidence="5">
    <location>
        <begin position="758"/>
        <end position="779"/>
    </location>
</feature>
<reference evidence="7 8" key="1">
    <citation type="journal article" date="2024" name="Genome Biol. Evol.">
        <title>Chromosome-level genome assembly of the viviparous eelpout Zoarces viviparus.</title>
        <authorList>
            <person name="Fuhrmann N."/>
            <person name="Brasseur M.V."/>
            <person name="Bakowski C.E."/>
            <person name="Podsiadlowski L."/>
            <person name="Prost S."/>
            <person name="Krehenwinkel H."/>
            <person name="Mayer C."/>
        </authorList>
    </citation>
    <scope>NUCLEOTIDE SEQUENCE [LARGE SCALE GENOMIC DNA]</scope>
    <source>
        <strain evidence="7">NO-MEL_2022_Ind0_liver</strain>
    </source>
</reference>
<proteinExistence type="inferred from homology"/>
<evidence type="ECO:0000256" key="3">
    <source>
        <dbReference type="ARBA" id="ARBA00023134"/>
    </source>
</evidence>
<dbReference type="InterPro" id="IPR027417">
    <property type="entry name" value="P-loop_NTPase"/>
</dbReference>